<dbReference type="PANTHER" id="PTHR30069">
    <property type="entry name" value="TONB-DEPENDENT OUTER MEMBRANE RECEPTOR"/>
    <property type="match status" value="1"/>
</dbReference>
<evidence type="ECO:0000256" key="5">
    <source>
        <dbReference type="ARBA" id="ARBA00022729"/>
    </source>
</evidence>
<dbReference type="Gene3D" id="2.40.170.20">
    <property type="entry name" value="TonB-dependent receptor, beta-barrel domain"/>
    <property type="match status" value="1"/>
</dbReference>
<keyword evidence="7" id="KW-0998">Cell outer membrane</keyword>
<dbReference type="InterPro" id="IPR039426">
    <property type="entry name" value="TonB-dep_rcpt-like"/>
</dbReference>
<organism evidence="10 11">
    <name type="scientific">Sphingomonas suaedae</name>
    <dbReference type="NCBI Taxonomy" id="2599297"/>
    <lineage>
        <taxon>Bacteria</taxon>
        <taxon>Pseudomonadati</taxon>
        <taxon>Pseudomonadota</taxon>
        <taxon>Alphaproteobacteria</taxon>
        <taxon>Sphingomonadales</taxon>
        <taxon>Sphingomonadaceae</taxon>
        <taxon>Sphingomonas</taxon>
    </lineage>
</organism>
<proteinExistence type="predicted"/>
<keyword evidence="6" id="KW-0472">Membrane</keyword>
<dbReference type="GO" id="GO:0044718">
    <property type="term" value="P:siderophore transmembrane transport"/>
    <property type="evidence" value="ECO:0007669"/>
    <property type="project" value="TreeGrafter"/>
</dbReference>
<keyword evidence="4" id="KW-0812">Transmembrane</keyword>
<dbReference type="InterPro" id="IPR041700">
    <property type="entry name" value="OMP_b-brl_3"/>
</dbReference>
<dbReference type="Gene3D" id="2.170.130.10">
    <property type="entry name" value="TonB-dependent receptor, plug domain"/>
    <property type="match status" value="1"/>
</dbReference>
<evidence type="ECO:0000256" key="2">
    <source>
        <dbReference type="ARBA" id="ARBA00022448"/>
    </source>
</evidence>
<gene>
    <name evidence="10" type="ORF">FPZ54_00800</name>
</gene>
<dbReference type="SUPFAM" id="SSF56935">
    <property type="entry name" value="Porins"/>
    <property type="match status" value="1"/>
</dbReference>
<evidence type="ECO:0000259" key="9">
    <source>
        <dbReference type="Pfam" id="PF14905"/>
    </source>
</evidence>
<dbReference type="EMBL" id="CP042239">
    <property type="protein sequence ID" value="QDX24709.1"/>
    <property type="molecule type" value="Genomic_DNA"/>
</dbReference>
<evidence type="ECO:0000256" key="3">
    <source>
        <dbReference type="ARBA" id="ARBA00022452"/>
    </source>
</evidence>
<feature type="domain" description="Outer membrane protein beta-barrel" evidence="9">
    <location>
        <begin position="296"/>
        <end position="689"/>
    </location>
</feature>
<feature type="domain" description="TonB-dependent receptor plug" evidence="8">
    <location>
        <begin position="56"/>
        <end position="139"/>
    </location>
</feature>
<evidence type="ECO:0000256" key="1">
    <source>
        <dbReference type="ARBA" id="ARBA00004571"/>
    </source>
</evidence>
<dbReference type="InterPro" id="IPR036942">
    <property type="entry name" value="Beta-barrel_TonB_sf"/>
</dbReference>
<dbReference type="GO" id="GO:0009279">
    <property type="term" value="C:cell outer membrane"/>
    <property type="evidence" value="ECO:0007669"/>
    <property type="project" value="UniProtKB-SubCell"/>
</dbReference>
<dbReference type="AlphaFoldDB" id="A0A518RBC4"/>
<dbReference type="InterPro" id="IPR037066">
    <property type="entry name" value="Plug_dom_sf"/>
</dbReference>
<dbReference type="GO" id="GO:0015344">
    <property type="term" value="F:siderophore uptake transmembrane transporter activity"/>
    <property type="evidence" value="ECO:0007669"/>
    <property type="project" value="TreeGrafter"/>
</dbReference>
<dbReference type="PANTHER" id="PTHR30069:SF29">
    <property type="entry name" value="HEMOGLOBIN AND HEMOGLOBIN-HAPTOGLOBIN-BINDING PROTEIN 1-RELATED"/>
    <property type="match status" value="1"/>
</dbReference>
<evidence type="ECO:0000313" key="10">
    <source>
        <dbReference type="EMBL" id="QDX24709.1"/>
    </source>
</evidence>
<dbReference type="RefSeq" id="WP_145844266.1">
    <property type="nucleotide sequence ID" value="NZ_CP042239.1"/>
</dbReference>
<reference evidence="10 11" key="1">
    <citation type="submission" date="2019-07" db="EMBL/GenBank/DDBJ databases">
        <title>Sphingomonas alkalisoli sp. nov., isolated from rhizosphere soil of Suaedae salsa.</title>
        <authorList>
            <person name="Zhang H."/>
            <person name="Xu L."/>
            <person name="Zhang J.-X."/>
            <person name="Sun J.-Q."/>
        </authorList>
    </citation>
    <scope>NUCLEOTIDE SEQUENCE [LARGE SCALE GENOMIC DNA]</scope>
    <source>
        <strain evidence="10 11">XS-10</strain>
    </source>
</reference>
<keyword evidence="10" id="KW-0675">Receptor</keyword>
<keyword evidence="5" id="KW-0732">Signal</keyword>
<comment type="subcellular location">
    <subcellularLocation>
        <location evidence="1">Cell outer membrane</location>
        <topology evidence="1">Multi-pass membrane protein</topology>
    </subcellularLocation>
</comment>
<evidence type="ECO:0000256" key="4">
    <source>
        <dbReference type="ARBA" id="ARBA00022692"/>
    </source>
</evidence>
<evidence type="ECO:0000256" key="6">
    <source>
        <dbReference type="ARBA" id="ARBA00023136"/>
    </source>
</evidence>
<protein>
    <submittedName>
        <fullName evidence="10">TonB-dependent receptor</fullName>
    </submittedName>
</protein>
<dbReference type="Pfam" id="PF07715">
    <property type="entry name" value="Plug"/>
    <property type="match status" value="1"/>
</dbReference>
<evidence type="ECO:0000259" key="8">
    <source>
        <dbReference type="Pfam" id="PF07715"/>
    </source>
</evidence>
<keyword evidence="11" id="KW-1185">Reference proteome</keyword>
<evidence type="ECO:0000256" key="7">
    <source>
        <dbReference type="ARBA" id="ARBA00023237"/>
    </source>
</evidence>
<keyword evidence="2" id="KW-0813">Transport</keyword>
<dbReference type="OrthoDB" id="910296at2"/>
<dbReference type="Pfam" id="PF14905">
    <property type="entry name" value="OMP_b-brl_3"/>
    <property type="match status" value="1"/>
</dbReference>
<dbReference type="Proteomes" id="UP000318055">
    <property type="component" value="Chromosome"/>
</dbReference>
<dbReference type="KEGG" id="ssua:FPZ54_00800"/>
<accession>A0A518RBC4</accession>
<dbReference type="InterPro" id="IPR012910">
    <property type="entry name" value="Plug_dom"/>
</dbReference>
<name>A0A518RBC4_9SPHN</name>
<evidence type="ECO:0000313" key="11">
    <source>
        <dbReference type="Proteomes" id="UP000318055"/>
    </source>
</evidence>
<sequence length="696" mass="75002">MSVAGWFLLASQLGATPEANAQSTAPSQSAPGPDDSEVVIVATSGDQVLIDRNVYEIRDTPSTQTKAVIEILRMLPSVSVDAGGRLQLLGDNNVRVLVDGRPPPGGIGYIRTLQASQISRIEIITNPSAQFSSEGTAGVINIITRKSFGRGLKGATNVSGSSLGGYGARLSATWGDSLWSISGSLVASHGVEKASRSLERTPRDGVSGPAVDRAEIETTRYNQDLISARSSIQRKFGVGKSLTLAATISHTANNSAGRADISSNQNSFIPFVQFTSGAGTARSTQLDLTYSAAGREPGESLNVSISYGMNVLDAETIFQDRRLIDGRDFFRAQSASYRTGVAKVDYTRPVLSKGVLSAGAEASLNHGTMGAAAFGESFTAPARSVTSEVAADWSDVAGYLTYQHTLKKWKVLLGLRLQHRAYYFHAPQNGANGVFVAPSLHVEREIGSKISVRGSYTRRVDWPEYNYLSPAIQLSSSVTGRIGNPDLEPVITSAYELKASLTAGRQIIDVTGYSRQGSGVWSDISTLGADGIILSRRVNAGTQQRYGGEVSLRGPISKKLKYTVTIDAASESRERFDLNALVRRNAIFTYGSNIQIEYADKDSNRAGFDQISLGMSLVGPQGDLQSRADAFTSGYITWTRNISDRLSMTFHVNNPIGRSRYYLKSSSADYYERQYGSSFAPTFRLTIGYRIEPSKK</sequence>
<keyword evidence="3" id="KW-1134">Transmembrane beta strand</keyword>